<organism evidence="2 3">
    <name type="scientific">Ophiostoma piceae (strain UAMH 11346)</name>
    <name type="common">Sap stain fungus</name>
    <dbReference type="NCBI Taxonomy" id="1262450"/>
    <lineage>
        <taxon>Eukaryota</taxon>
        <taxon>Fungi</taxon>
        <taxon>Dikarya</taxon>
        <taxon>Ascomycota</taxon>
        <taxon>Pezizomycotina</taxon>
        <taxon>Sordariomycetes</taxon>
        <taxon>Sordariomycetidae</taxon>
        <taxon>Ophiostomatales</taxon>
        <taxon>Ophiostomataceae</taxon>
        <taxon>Ophiostoma</taxon>
    </lineage>
</organism>
<sequence length="342" mass="38546">MDPTEELITSYYELNGSHIEELGDADGVGIEPSPLEFMRHVARNSPFVVRGGADVWPAVMTWSVPVLRKLLSSHTVNVAVTPNGRADAPTRITTDDGQHKTVFAKPHEEDQNFAELLDFIIRQEAGEPVGETRYAQTQNDNLRNEYAAVFPHVPRDIPFARIALDRLPEAVNLWIGNSHSVTAMHRDNYENIYVQVLGQKHFVLLPPLCQPCVNEQLLQPFTYEREDADGGGRHRTQLSLVQDEEELDEPDGAGDYVPFALWDPDRPDENKTAYSHLAQPMRVTLDPGDMLYLPAMWYHKVSQSTSKEGVCVAVNYWYDMDFTGPLVPLTSFVRAIHQKAPV</sequence>
<dbReference type="Gene3D" id="2.60.120.10">
    <property type="entry name" value="Jelly Rolls"/>
    <property type="match status" value="1"/>
</dbReference>
<dbReference type="Pfam" id="PF13621">
    <property type="entry name" value="Cupin_8"/>
    <property type="match status" value="1"/>
</dbReference>
<evidence type="ECO:0000313" key="3">
    <source>
        <dbReference type="Proteomes" id="UP000016923"/>
    </source>
</evidence>
<dbReference type="SUPFAM" id="SSF51197">
    <property type="entry name" value="Clavaminate synthase-like"/>
    <property type="match status" value="1"/>
</dbReference>
<dbReference type="eggNOG" id="KOG2508">
    <property type="taxonomic scope" value="Eukaryota"/>
</dbReference>
<dbReference type="OMA" id="YWHDMEF"/>
<dbReference type="HOGENOM" id="CLU_016785_6_1_1"/>
<name>S3CQQ3_OPHP1</name>
<dbReference type="Proteomes" id="UP000016923">
    <property type="component" value="Unassembled WGS sequence"/>
</dbReference>
<feature type="domain" description="JmjC" evidence="1">
    <location>
        <begin position="139"/>
        <end position="333"/>
    </location>
</feature>
<accession>S3CQQ3</accession>
<evidence type="ECO:0000313" key="2">
    <source>
        <dbReference type="EMBL" id="EPE02975.1"/>
    </source>
</evidence>
<dbReference type="VEuPathDB" id="FungiDB:F503_08852"/>
<dbReference type="PROSITE" id="PS51184">
    <property type="entry name" value="JMJC"/>
    <property type="match status" value="1"/>
</dbReference>
<dbReference type="OrthoDB" id="415358at2759"/>
<dbReference type="PANTHER" id="PTHR12461:SF99">
    <property type="entry name" value="BIFUNCTIONAL PEPTIDASE AND (3S)-LYSYL HYDROXYLASE JMJD7"/>
    <property type="match status" value="1"/>
</dbReference>
<gene>
    <name evidence="2" type="ORF">F503_08852</name>
</gene>
<evidence type="ECO:0000259" key="1">
    <source>
        <dbReference type="PROSITE" id="PS51184"/>
    </source>
</evidence>
<dbReference type="PANTHER" id="PTHR12461">
    <property type="entry name" value="HYPOXIA-INDUCIBLE FACTOR 1 ALPHA INHIBITOR-RELATED"/>
    <property type="match status" value="1"/>
</dbReference>
<protein>
    <submittedName>
        <fullName evidence="2">Phospholipase a2</fullName>
    </submittedName>
</protein>
<dbReference type="EMBL" id="KE148172">
    <property type="protein sequence ID" value="EPE02975.1"/>
    <property type="molecule type" value="Genomic_DNA"/>
</dbReference>
<dbReference type="SMART" id="SM00558">
    <property type="entry name" value="JmjC"/>
    <property type="match status" value="1"/>
</dbReference>
<dbReference type="InterPro" id="IPR003347">
    <property type="entry name" value="JmjC_dom"/>
</dbReference>
<reference evidence="2 3" key="1">
    <citation type="journal article" date="2013" name="BMC Genomics">
        <title>The genome and transcriptome of the pine saprophyte Ophiostoma piceae, and a comparison with the bark beetle-associated pine pathogen Grosmannia clavigera.</title>
        <authorList>
            <person name="Haridas S."/>
            <person name="Wang Y."/>
            <person name="Lim L."/>
            <person name="Massoumi Alamouti S."/>
            <person name="Jackman S."/>
            <person name="Docking R."/>
            <person name="Robertson G."/>
            <person name="Birol I."/>
            <person name="Bohlmann J."/>
            <person name="Breuil C."/>
        </authorList>
    </citation>
    <scope>NUCLEOTIDE SEQUENCE [LARGE SCALE GENOMIC DNA]</scope>
    <source>
        <strain evidence="2 3">UAMH 11346</strain>
    </source>
</reference>
<keyword evidence="3" id="KW-1185">Reference proteome</keyword>
<dbReference type="STRING" id="1262450.S3CQQ3"/>
<proteinExistence type="predicted"/>
<dbReference type="AlphaFoldDB" id="S3CQQ3"/>
<dbReference type="InterPro" id="IPR014710">
    <property type="entry name" value="RmlC-like_jellyroll"/>
</dbReference>
<dbReference type="InterPro" id="IPR041667">
    <property type="entry name" value="Cupin_8"/>
</dbReference>